<evidence type="ECO:0000256" key="1">
    <source>
        <dbReference type="SAM" id="Phobius"/>
    </source>
</evidence>
<reference evidence="2 3" key="1">
    <citation type="submission" date="2020-07" db="EMBL/GenBank/DDBJ databases">
        <title>Complete genome sequence of Burkholderia gladioli phage Maja.</title>
        <authorList>
            <person name="Yu Z."/>
            <person name="Yao G.W."/>
            <person name="Guadalupe Vizoso-Pinto M."/>
            <person name="Sun L."/>
            <person name="Le T."/>
            <person name="Gonzalez C."/>
            <person name="Young R."/>
            <person name="Liu M."/>
        </authorList>
    </citation>
    <scope>NUCLEOTIDE SEQUENCE [LARGE SCALE GENOMIC DNA]</scope>
</reference>
<protein>
    <submittedName>
        <fullName evidence="2">Putative membrane protein</fullName>
    </submittedName>
</protein>
<proteinExistence type="predicted"/>
<keyword evidence="3" id="KW-1185">Reference proteome</keyword>
<gene>
    <name evidence="2" type="ORF">CPT_Maja_042</name>
</gene>
<evidence type="ECO:0000313" key="3">
    <source>
        <dbReference type="Proteomes" id="UP000593952"/>
    </source>
</evidence>
<accession>A0A7S6R899</accession>
<sequence length="202" mass="21158">MDWKEVGQKIASAAPVLGGLLGGPAGAAVGGIVAATLGSGNDAVSVDAAIAANPDALMKLKELETTQATRFQELAIESEKNRLAAETAAFAAEVDDRKSARELAAKQPKDILRPALAIMLMLAVIGIIVAIFLPSSREILKDSVAISMISMVAGAILRDFGNVISFQFGTSRDTQKINADIAKFAMTPGDVTLYDSQKKVKE</sequence>
<keyword evidence="1" id="KW-0812">Transmembrane</keyword>
<dbReference type="Proteomes" id="UP000593952">
    <property type="component" value="Segment"/>
</dbReference>
<feature type="transmembrane region" description="Helical" evidence="1">
    <location>
        <begin position="111"/>
        <end position="133"/>
    </location>
</feature>
<keyword evidence="1" id="KW-0472">Membrane</keyword>
<keyword evidence="1" id="KW-1133">Transmembrane helix</keyword>
<evidence type="ECO:0000313" key="2">
    <source>
        <dbReference type="EMBL" id="QOV06262.1"/>
    </source>
</evidence>
<name>A0A7S6R899_9CAUD</name>
<organism evidence="2 3">
    <name type="scientific">Burkholderia phage Maja</name>
    <dbReference type="NCBI Taxonomy" id="2767571"/>
    <lineage>
        <taxon>Viruses</taxon>
        <taxon>Duplodnaviria</taxon>
        <taxon>Heunggongvirae</taxon>
        <taxon>Uroviricota</taxon>
        <taxon>Caudoviricetes</taxon>
        <taxon>Lindbergviridae</taxon>
        <taxon>Gladiolivirus</taxon>
        <taxon>Gladiolivirus maja</taxon>
    </lineage>
</organism>
<dbReference type="EMBL" id="MT708549">
    <property type="protein sequence ID" value="QOV06262.1"/>
    <property type="molecule type" value="Genomic_DNA"/>
</dbReference>